<evidence type="ECO:0000256" key="1">
    <source>
        <dbReference type="ARBA" id="ARBA00000971"/>
    </source>
</evidence>
<dbReference type="STRING" id="1176587.A8C56_01320"/>
<keyword evidence="10" id="KW-1185">Reference proteome</keyword>
<evidence type="ECO:0000313" key="10">
    <source>
        <dbReference type="Proteomes" id="UP000077667"/>
    </source>
</evidence>
<feature type="chain" id="PRO_5008389630" description="Peptidyl-prolyl cis-trans isomerase" evidence="7">
    <location>
        <begin position="25"/>
        <end position="166"/>
    </location>
</feature>
<dbReference type="InterPro" id="IPR001179">
    <property type="entry name" value="PPIase_FKBP_dom"/>
</dbReference>
<evidence type="ECO:0000256" key="2">
    <source>
        <dbReference type="ARBA" id="ARBA00006577"/>
    </source>
</evidence>
<dbReference type="PROSITE" id="PS51257">
    <property type="entry name" value="PROKAR_LIPOPROTEIN"/>
    <property type="match status" value="1"/>
</dbReference>
<dbReference type="AlphaFoldDB" id="A0A1A9HZ93"/>
<dbReference type="PANTHER" id="PTHR43811">
    <property type="entry name" value="FKBP-TYPE PEPTIDYL-PROLYL CIS-TRANS ISOMERASE FKPA"/>
    <property type="match status" value="1"/>
</dbReference>
<name>A0A1A9HZ93_9BACT</name>
<evidence type="ECO:0000259" key="8">
    <source>
        <dbReference type="PROSITE" id="PS50059"/>
    </source>
</evidence>
<evidence type="ECO:0000256" key="5">
    <source>
        <dbReference type="PROSITE-ProRule" id="PRU00277"/>
    </source>
</evidence>
<comment type="catalytic activity">
    <reaction evidence="1 5 6">
        <text>[protein]-peptidylproline (omega=180) = [protein]-peptidylproline (omega=0)</text>
        <dbReference type="Rhea" id="RHEA:16237"/>
        <dbReference type="Rhea" id="RHEA-COMP:10747"/>
        <dbReference type="Rhea" id="RHEA-COMP:10748"/>
        <dbReference type="ChEBI" id="CHEBI:83833"/>
        <dbReference type="ChEBI" id="CHEBI:83834"/>
        <dbReference type="EC" id="5.2.1.8"/>
    </reaction>
</comment>
<dbReference type="Gene3D" id="3.10.50.40">
    <property type="match status" value="1"/>
</dbReference>
<comment type="similarity">
    <text evidence="2 6">Belongs to the FKBP-type PPIase family.</text>
</comment>
<keyword evidence="3 5" id="KW-0697">Rotamase</keyword>
<organism evidence="9 10">
    <name type="scientific">Niabella ginsenosidivorans</name>
    <dbReference type="NCBI Taxonomy" id="1176587"/>
    <lineage>
        <taxon>Bacteria</taxon>
        <taxon>Pseudomonadati</taxon>
        <taxon>Bacteroidota</taxon>
        <taxon>Chitinophagia</taxon>
        <taxon>Chitinophagales</taxon>
        <taxon>Chitinophagaceae</taxon>
        <taxon>Niabella</taxon>
    </lineage>
</organism>
<dbReference type="KEGG" id="nia:A8C56_01320"/>
<reference evidence="9 10" key="1">
    <citation type="submission" date="2016-05" db="EMBL/GenBank/DDBJ databases">
        <title>Niabella ginsenosidivorans BS26 whole genome sequencing.</title>
        <authorList>
            <person name="Im W.T."/>
            <person name="Siddiqi M.Z."/>
        </authorList>
    </citation>
    <scope>NUCLEOTIDE SEQUENCE [LARGE SCALE GENOMIC DNA]</scope>
    <source>
        <strain evidence="9 10">BS26</strain>
    </source>
</reference>
<dbReference type="Pfam" id="PF00254">
    <property type="entry name" value="FKBP_C"/>
    <property type="match status" value="1"/>
</dbReference>
<protein>
    <recommendedName>
        <fullName evidence="6">Peptidyl-prolyl cis-trans isomerase</fullName>
        <ecNumber evidence="6">5.2.1.8</ecNumber>
    </recommendedName>
</protein>
<dbReference type="EC" id="5.2.1.8" evidence="6"/>
<keyword evidence="7" id="KW-0732">Signal</keyword>
<dbReference type="OrthoDB" id="9814548at2"/>
<dbReference type="PROSITE" id="PS50059">
    <property type="entry name" value="FKBP_PPIASE"/>
    <property type="match status" value="1"/>
</dbReference>
<dbReference type="InterPro" id="IPR046357">
    <property type="entry name" value="PPIase_dom_sf"/>
</dbReference>
<evidence type="ECO:0000256" key="7">
    <source>
        <dbReference type="SAM" id="SignalP"/>
    </source>
</evidence>
<gene>
    <name evidence="9" type="ORF">A8C56_01320</name>
</gene>
<proteinExistence type="inferred from homology"/>
<evidence type="ECO:0000256" key="4">
    <source>
        <dbReference type="ARBA" id="ARBA00023235"/>
    </source>
</evidence>
<dbReference type="SUPFAM" id="SSF54534">
    <property type="entry name" value="FKBP-like"/>
    <property type="match status" value="1"/>
</dbReference>
<dbReference type="EMBL" id="CP015772">
    <property type="protein sequence ID" value="ANH79791.1"/>
    <property type="molecule type" value="Genomic_DNA"/>
</dbReference>
<feature type="signal peptide" evidence="7">
    <location>
        <begin position="1"/>
        <end position="24"/>
    </location>
</feature>
<evidence type="ECO:0000256" key="3">
    <source>
        <dbReference type="ARBA" id="ARBA00023110"/>
    </source>
</evidence>
<feature type="domain" description="PPIase FKBP-type" evidence="8">
    <location>
        <begin position="78"/>
        <end position="165"/>
    </location>
</feature>
<dbReference type="Proteomes" id="UP000077667">
    <property type="component" value="Chromosome"/>
</dbReference>
<dbReference type="GO" id="GO:0003755">
    <property type="term" value="F:peptidyl-prolyl cis-trans isomerase activity"/>
    <property type="evidence" value="ECO:0007669"/>
    <property type="project" value="UniProtKB-UniRule"/>
</dbReference>
<dbReference type="PANTHER" id="PTHR43811:SF19">
    <property type="entry name" value="39 KDA FK506-BINDING NUCLEAR PROTEIN"/>
    <property type="match status" value="1"/>
</dbReference>
<keyword evidence="4 5" id="KW-0413">Isomerase</keyword>
<sequence length="166" mass="17822">MKKRYSAGLAVLIGLLLLTGCLKQNDVETCTPVPISNELDTMKAMVRDSAFVMDTTGETDGIFSEIINPGTGAAPTLSSTVTVKYIAYFMNGKAYDSTYVKTPDGVTTPPLNQLIKGWQLGLPKIKEGGQIRLIIPSSLAYGCNPNAGSLTNQPLYFNIELIKVGD</sequence>
<evidence type="ECO:0000313" key="9">
    <source>
        <dbReference type="EMBL" id="ANH79791.1"/>
    </source>
</evidence>
<evidence type="ECO:0000256" key="6">
    <source>
        <dbReference type="RuleBase" id="RU003915"/>
    </source>
</evidence>
<accession>A0A1A9HZ93</accession>
<dbReference type="RefSeq" id="WP_067751037.1">
    <property type="nucleotide sequence ID" value="NZ_CP015772.1"/>
</dbReference>